<dbReference type="Proteomes" id="UP000258102">
    <property type="component" value="Chromosome 1"/>
</dbReference>
<dbReference type="KEGG" id="ppis:B1L02_13070"/>
<dbReference type="AlphaFoldDB" id="A0AAD0RHR2"/>
<evidence type="ECO:0000313" key="1">
    <source>
        <dbReference type="EMBL" id="AXR01436.1"/>
    </source>
</evidence>
<dbReference type="RefSeq" id="WP_088531377.1">
    <property type="nucleotide sequence ID" value="NZ_CP021646.1"/>
</dbReference>
<proteinExistence type="predicted"/>
<evidence type="ECO:0008006" key="3">
    <source>
        <dbReference type="Google" id="ProtNLM"/>
    </source>
</evidence>
<name>A0AAD0RHR2_PSEO7</name>
<accession>A0AAD0RHR2</accession>
<dbReference type="Gene3D" id="1.10.30.50">
    <property type="match status" value="1"/>
</dbReference>
<gene>
    <name evidence="1" type="ORF">D0511_04655</name>
</gene>
<reference evidence="1 2" key="1">
    <citation type="submission" date="2018-08" db="EMBL/GenBank/DDBJ databases">
        <title>Whole Genome Sequences of Two Pseudoalteromonas piscicida Strains, DE1-A and DE2-A, which Exhibit Strong Antibacterial Activity against Vibrio vulnificus.</title>
        <authorList>
            <person name="Richards G.P."/>
            <person name="Needleman D.S."/>
            <person name="Watson M.A."/>
            <person name="Polson S.W."/>
        </authorList>
    </citation>
    <scope>NUCLEOTIDE SEQUENCE [LARGE SCALE GENOMIC DNA]</scope>
    <source>
        <strain evidence="1 2">DE2-A</strain>
    </source>
</reference>
<sequence>MLFPYIQLPHKMRYMHGFIAYIFARVWCRAGTVEYSLDLFNGMPKLYVIMEELDRQDKAGKEDGAGAFFYKYVNGIFNEFKALQPPELKALKKQFLANNNIQALCEGLTNPVRYSSAAQTELDKKIQNFFSKLYSCGFFNLKLVRDAIGANLHDHYNDFAKENDLPCCPFCGLQPMDNEYDPTREAYDHYLPSSVYPFNSVNLKNLAPSCYKCNSQNKGAKDPLLDDAGNPRRAFFPYSKSRYDIEISLQFLSHSRLPQQATEVVVDIECLGYEEELETWNHLYKIKKRLSAKCCSNATRTAWMNRIKIECQNYKRTPEEALEAELIACNESPWVEAAFLKSAYLREADRKGLLRVEPTQA</sequence>
<evidence type="ECO:0000313" key="2">
    <source>
        <dbReference type="Proteomes" id="UP000258102"/>
    </source>
</evidence>
<dbReference type="EMBL" id="CP031761">
    <property type="protein sequence ID" value="AXR01436.1"/>
    <property type="molecule type" value="Genomic_DNA"/>
</dbReference>
<organism evidence="1 2">
    <name type="scientific">Pseudoalteromonas piscicida</name>
    <dbReference type="NCBI Taxonomy" id="43662"/>
    <lineage>
        <taxon>Bacteria</taxon>
        <taxon>Pseudomonadati</taxon>
        <taxon>Pseudomonadota</taxon>
        <taxon>Gammaproteobacteria</taxon>
        <taxon>Alteromonadales</taxon>
        <taxon>Pseudoalteromonadaceae</taxon>
        <taxon>Pseudoalteromonas</taxon>
    </lineage>
</organism>
<protein>
    <recommendedName>
        <fullName evidence="3">HNH endonuclease</fullName>
    </recommendedName>
</protein>